<protein>
    <submittedName>
        <fullName evidence="2">Uncharacterized protein</fullName>
    </submittedName>
</protein>
<dbReference type="AlphaFoldDB" id="A0A1L8CL06"/>
<evidence type="ECO:0000256" key="1">
    <source>
        <dbReference type="SAM" id="Phobius"/>
    </source>
</evidence>
<organism evidence="2 3">
    <name type="scientific">Mariprofundus micogutta</name>
    <dbReference type="NCBI Taxonomy" id="1921010"/>
    <lineage>
        <taxon>Bacteria</taxon>
        <taxon>Pseudomonadati</taxon>
        <taxon>Pseudomonadota</taxon>
        <taxon>Candidatius Mariprofundia</taxon>
        <taxon>Mariprofundales</taxon>
        <taxon>Mariprofundaceae</taxon>
        <taxon>Mariprofundus</taxon>
    </lineage>
</organism>
<dbReference type="EMBL" id="BDFD01000003">
    <property type="protein sequence ID" value="GAV19596.1"/>
    <property type="molecule type" value="Genomic_DNA"/>
</dbReference>
<keyword evidence="1" id="KW-0472">Membrane</keyword>
<accession>A0A1L8CL06</accession>
<reference evidence="2 3" key="1">
    <citation type="journal article" date="2017" name="Arch. Microbiol.">
        <title>Mariprofundus micogutta sp. nov., a novel iron-oxidizing zetaproteobacterium isolated from a deep-sea hydrothermal field at the Bayonnaise knoll of the Izu-Ogasawara arc, and a description of Mariprofundales ord. nov. and Zetaproteobacteria classis nov.</title>
        <authorList>
            <person name="Makita H."/>
            <person name="Tanaka E."/>
            <person name="Mitsunobu S."/>
            <person name="Miyazaki M."/>
            <person name="Nunoura T."/>
            <person name="Uematsu K."/>
            <person name="Takaki Y."/>
            <person name="Nishi S."/>
            <person name="Shimamura S."/>
            <person name="Takai K."/>
        </authorList>
    </citation>
    <scope>NUCLEOTIDE SEQUENCE [LARGE SCALE GENOMIC DNA]</scope>
    <source>
        <strain evidence="2 3">ET2</strain>
    </source>
</reference>
<evidence type="ECO:0000313" key="2">
    <source>
        <dbReference type="EMBL" id="GAV19596.1"/>
    </source>
</evidence>
<keyword evidence="1" id="KW-1133">Transmembrane helix</keyword>
<dbReference type="Proteomes" id="UP000231632">
    <property type="component" value="Unassembled WGS sequence"/>
</dbReference>
<gene>
    <name evidence="2" type="ORF">MMIC_P0544</name>
</gene>
<keyword evidence="3" id="KW-1185">Reference proteome</keyword>
<keyword evidence="1" id="KW-0812">Transmembrane</keyword>
<proteinExistence type="predicted"/>
<sequence>MSKKEHDQENPLKRYLGIALFLIGFLMLGMAFSGFFK</sequence>
<comment type="caution">
    <text evidence="2">The sequence shown here is derived from an EMBL/GenBank/DDBJ whole genome shotgun (WGS) entry which is preliminary data.</text>
</comment>
<name>A0A1L8CL06_9PROT</name>
<feature type="transmembrane region" description="Helical" evidence="1">
    <location>
        <begin position="12"/>
        <end position="36"/>
    </location>
</feature>
<evidence type="ECO:0000313" key="3">
    <source>
        <dbReference type="Proteomes" id="UP000231632"/>
    </source>
</evidence>